<keyword evidence="3" id="KW-0808">Transferase</keyword>
<proteinExistence type="predicted"/>
<reference evidence="3 4" key="1">
    <citation type="submission" date="2017-07" db="EMBL/GenBank/DDBJ databases">
        <title>Genome Sequence of Antarctobacter heliothermus Strain SMS3 Isolated from a culture of the Diatom Skeletonema marinoi.</title>
        <authorList>
            <person name="Topel M."/>
            <person name="Pinder M.I.M."/>
            <person name="Johansson O.N."/>
            <person name="Kourtchenko O."/>
            <person name="Godhe A."/>
            <person name="Clarke A.K."/>
        </authorList>
    </citation>
    <scope>NUCLEOTIDE SEQUENCE [LARGE SCALE GENOMIC DNA]</scope>
    <source>
        <strain evidence="3 4">SMS3</strain>
        <plasmid evidence="4">Plasmid psms3-2</plasmid>
    </source>
</reference>
<dbReference type="InterPro" id="IPR028098">
    <property type="entry name" value="Glyco_trans_4-like_N"/>
</dbReference>
<keyword evidence="4" id="KW-1185">Reference proteome</keyword>
<dbReference type="Gene3D" id="3.40.50.2000">
    <property type="entry name" value="Glycogen Phosphorylase B"/>
    <property type="match status" value="2"/>
</dbReference>
<dbReference type="PANTHER" id="PTHR45947:SF14">
    <property type="entry name" value="SLL1723 PROTEIN"/>
    <property type="match status" value="1"/>
</dbReference>
<dbReference type="InterPro" id="IPR050194">
    <property type="entry name" value="Glycosyltransferase_grp1"/>
</dbReference>
<dbReference type="CDD" id="cd03801">
    <property type="entry name" value="GT4_PimA-like"/>
    <property type="match status" value="1"/>
</dbReference>
<evidence type="ECO:0000313" key="3">
    <source>
        <dbReference type="EMBL" id="ASP23592.1"/>
    </source>
</evidence>
<name>A0A222EBS6_9RHOB</name>
<dbReference type="Pfam" id="PF00534">
    <property type="entry name" value="Glycos_transf_1"/>
    <property type="match status" value="1"/>
</dbReference>
<dbReference type="KEGG" id="aht:ANTHELSMS3_04694"/>
<dbReference type="Proteomes" id="UP000203589">
    <property type="component" value="Plasmid pSMS3-2"/>
</dbReference>
<geneLocation type="plasmid" evidence="4">
    <name>psms3-2</name>
</geneLocation>
<dbReference type="SUPFAM" id="SSF53756">
    <property type="entry name" value="UDP-Glycosyltransferase/glycogen phosphorylase"/>
    <property type="match status" value="1"/>
</dbReference>
<dbReference type="InterPro" id="IPR001296">
    <property type="entry name" value="Glyco_trans_1"/>
</dbReference>
<feature type="domain" description="Glycosyltransferase subfamily 4-like N-terminal" evidence="2">
    <location>
        <begin position="14"/>
        <end position="200"/>
    </location>
</feature>
<protein>
    <submittedName>
        <fullName evidence="3">D-inositol 3-phosphate glycosyltransferase</fullName>
        <ecNumber evidence="3">2.4.1.250</ecNumber>
    </submittedName>
</protein>
<dbReference type="Pfam" id="PF13439">
    <property type="entry name" value="Glyco_transf_4"/>
    <property type="match status" value="1"/>
</dbReference>
<sequence>MKLLAISEHYYPRVGGTVNYVHETLCALAGLGVDAELLVPGPAPDGWQPQGMAEPPYTVTWIDAGYPAKGDPSREQRYDFCRQVDSLALERASKANGPDVLHVLFGLFVMEVLDTGRLRAAGLPCFSTVHNVPPMECRQTAHNAPLFARMKEELRLKAVGLKNRTRLRKNRYDLHIVPSEQVKGFLEPVVKDPITAIGHGLTSDLQALMTPPATRLPEGPVRLLTVGGYAPHKRQHIIPETATRLRDAGVDFIWEIAGPSGRVRGYFDDIRADIAARGLQDSVIAHASVPFRDLGALYDRANIYVQPSIEEGFCLTALDAAAVGLPVIGCRAGALPEIIAASGGALVQSAPKPLARAITDFVQGNRWQDPVAQAARVKGQFSWTRAAADLKSHYDRLTA</sequence>
<dbReference type="GO" id="GO:0102710">
    <property type="term" value="F:D-inositol-3-phosphate glycosyltransferase activity"/>
    <property type="evidence" value="ECO:0007669"/>
    <property type="project" value="UniProtKB-EC"/>
</dbReference>
<evidence type="ECO:0000259" key="1">
    <source>
        <dbReference type="Pfam" id="PF00534"/>
    </source>
</evidence>
<feature type="domain" description="Glycosyl transferase family 1" evidence="1">
    <location>
        <begin position="214"/>
        <end position="370"/>
    </location>
</feature>
<dbReference type="EC" id="2.4.1.250" evidence="3"/>
<dbReference type="PANTHER" id="PTHR45947">
    <property type="entry name" value="SULFOQUINOVOSYL TRANSFERASE SQD2"/>
    <property type="match status" value="1"/>
</dbReference>
<keyword evidence="3" id="KW-0328">Glycosyltransferase</keyword>
<dbReference type="OrthoDB" id="5443996at2"/>
<dbReference type="EMBL" id="CP022542">
    <property type="protein sequence ID" value="ASP23592.1"/>
    <property type="molecule type" value="Genomic_DNA"/>
</dbReference>
<gene>
    <name evidence="3" type="ORF">ANTHELSMS3_04694</name>
</gene>
<evidence type="ECO:0000313" key="4">
    <source>
        <dbReference type="Proteomes" id="UP000203589"/>
    </source>
</evidence>
<dbReference type="AlphaFoldDB" id="A0A222EBS6"/>
<accession>A0A222EBS6</accession>
<dbReference type="RefSeq" id="WP_094037661.1">
    <property type="nucleotide sequence ID" value="NZ_CP022542.1"/>
</dbReference>
<keyword evidence="3" id="KW-0614">Plasmid</keyword>
<organism evidence="3 4">
    <name type="scientific">Antarctobacter heliothermus</name>
    <dbReference type="NCBI Taxonomy" id="74033"/>
    <lineage>
        <taxon>Bacteria</taxon>
        <taxon>Pseudomonadati</taxon>
        <taxon>Pseudomonadota</taxon>
        <taxon>Alphaproteobacteria</taxon>
        <taxon>Rhodobacterales</taxon>
        <taxon>Roseobacteraceae</taxon>
        <taxon>Antarctobacter</taxon>
    </lineage>
</organism>
<evidence type="ECO:0000259" key="2">
    <source>
        <dbReference type="Pfam" id="PF13439"/>
    </source>
</evidence>